<keyword evidence="1" id="KW-0472">Membrane</keyword>
<protein>
    <submittedName>
        <fullName evidence="2">PepSY domain-containing protein</fullName>
    </submittedName>
</protein>
<evidence type="ECO:0000313" key="2">
    <source>
        <dbReference type="EMBL" id="MDH2050450.1"/>
    </source>
</evidence>
<comment type="caution">
    <text evidence="2">The sequence shown here is derived from an EMBL/GenBank/DDBJ whole genome shotgun (WGS) entry which is preliminary data.</text>
</comment>
<feature type="transmembrane region" description="Helical" evidence="1">
    <location>
        <begin position="340"/>
        <end position="361"/>
    </location>
</feature>
<sequence length="514" mass="54852">MSGDPEGKLRARMAWLHSWAGLLLGWLAYSVFLTGALSVYAPEISRWMTPEASVPGSVDRQHALRVAEAALQRDAPFASRWQIELPAPRKPLLTLTWNGTGGEGAARLHPATGEPILMRDTEGGDFLVEFHYSLHAGQAGIWLVGACSLGLLLVLASGVIVHRRLFADFFTFRPRLSAGRAWLDAHNVLGVLPLPFYFMILATALSTLLLTYLPAGVHARYGNDVAAMAAQVFPMPPAVQAQGAAPMLPLTELVRRAEAVLGTGKAGVVVLREPGREGAIADVMRVFDDRLMAFPDRVSLRADSGAIVDRQDRYGSALTLVRTLGGLHYGYYAAPLLRALYFSLALAGAAMIATGLVLYAVRTSARGGRFTKAVHRINVAMVCGPLCACAAYLLANRLAWPTVEGLHDREVGAFFLAWAGCGGHALCRASTRLWREQWVAVAGLWLALVPVDGFALASQSTLGHLLGEPLHAVAAGAFATAGGLALWIAIRCARGKGAATRASARRGATRRTGA</sequence>
<dbReference type="Pfam" id="PF03929">
    <property type="entry name" value="PepSY_TM"/>
    <property type="match status" value="1"/>
</dbReference>
<dbReference type="InterPro" id="IPR005625">
    <property type="entry name" value="PepSY-ass_TM"/>
</dbReference>
<keyword evidence="1" id="KW-0812">Transmembrane</keyword>
<dbReference type="AlphaFoldDB" id="A0AA43B044"/>
<gene>
    <name evidence="2" type="ORF">N5K24_08575</name>
</gene>
<feature type="transmembrane region" description="Helical" evidence="1">
    <location>
        <begin position="411"/>
        <end position="427"/>
    </location>
</feature>
<dbReference type="PANTHER" id="PTHR34219">
    <property type="entry name" value="IRON-REGULATED INNER MEMBRANE PROTEIN-RELATED"/>
    <property type="match status" value="1"/>
</dbReference>
<keyword evidence="1" id="KW-1133">Transmembrane helix</keyword>
<dbReference type="Proteomes" id="UP001161276">
    <property type="component" value="Unassembled WGS sequence"/>
</dbReference>
<organism evidence="2 3">
    <name type="scientific">Achromobacter marplatensis</name>
    <dbReference type="NCBI Taxonomy" id="470868"/>
    <lineage>
        <taxon>Bacteria</taxon>
        <taxon>Pseudomonadati</taxon>
        <taxon>Pseudomonadota</taxon>
        <taxon>Betaproteobacteria</taxon>
        <taxon>Burkholderiales</taxon>
        <taxon>Alcaligenaceae</taxon>
        <taxon>Achromobacter</taxon>
    </lineage>
</organism>
<feature type="transmembrane region" description="Helical" evidence="1">
    <location>
        <begin position="20"/>
        <end position="41"/>
    </location>
</feature>
<feature type="transmembrane region" description="Helical" evidence="1">
    <location>
        <begin position="470"/>
        <end position="490"/>
    </location>
</feature>
<evidence type="ECO:0000256" key="1">
    <source>
        <dbReference type="SAM" id="Phobius"/>
    </source>
</evidence>
<name>A0AA43B044_9BURK</name>
<feature type="transmembrane region" description="Helical" evidence="1">
    <location>
        <begin position="373"/>
        <end position="395"/>
    </location>
</feature>
<dbReference type="PANTHER" id="PTHR34219:SF4">
    <property type="entry name" value="PEPSY DOMAIN-CONTAINING PROTEIN"/>
    <property type="match status" value="1"/>
</dbReference>
<feature type="transmembrane region" description="Helical" evidence="1">
    <location>
        <begin position="139"/>
        <end position="161"/>
    </location>
</feature>
<accession>A0AA43B044</accession>
<evidence type="ECO:0000313" key="3">
    <source>
        <dbReference type="Proteomes" id="UP001161276"/>
    </source>
</evidence>
<dbReference type="RefSeq" id="WP_280026427.1">
    <property type="nucleotide sequence ID" value="NZ_JAOCKG010000003.1"/>
</dbReference>
<reference evidence="2" key="1">
    <citation type="submission" date="2022-09" db="EMBL/GenBank/DDBJ databases">
        <title>Intensive care unit water sources are persistently colonized with multi-drug resistant bacteria and are the site of extensive horizontal gene transfer of antibiotic resistance genes.</title>
        <authorList>
            <person name="Diorio-Toth L."/>
        </authorList>
    </citation>
    <scope>NUCLEOTIDE SEQUENCE</scope>
    <source>
        <strain evidence="2">GD03676</strain>
    </source>
</reference>
<dbReference type="EMBL" id="JAOCKG010000003">
    <property type="protein sequence ID" value="MDH2050450.1"/>
    <property type="molecule type" value="Genomic_DNA"/>
</dbReference>
<feature type="transmembrane region" description="Helical" evidence="1">
    <location>
        <begin position="439"/>
        <end position="458"/>
    </location>
</feature>
<feature type="transmembrane region" description="Helical" evidence="1">
    <location>
        <begin position="194"/>
        <end position="213"/>
    </location>
</feature>
<proteinExistence type="predicted"/>